<comment type="similarity">
    <text evidence="1">Belongs to the sigma-70 factor family. ECF subfamily.</text>
</comment>
<sequence length="191" mass="22448">MDPESCFKNIHQELIEGCKIFRSDSQMEIYKIYYKTMYNTAYRMVHHSAEAEDCMQEAFLKAFTKIGSYQNEVSFGAWLKRIVVNTCLDKMRQRKLEFAPDDKLPDKEDETAEIDCDENMSVECIKRCIEMLPESYRIIINLFLIEGYDHEEIADILHISNAASRTQLHRAKQKLGTLIKEKQKTFYNGSY</sequence>
<dbReference type="RefSeq" id="WP_131840334.1">
    <property type="nucleotide sequence ID" value="NZ_SLWB01000017.1"/>
</dbReference>
<dbReference type="Gene3D" id="1.10.10.10">
    <property type="entry name" value="Winged helix-like DNA-binding domain superfamily/Winged helix DNA-binding domain"/>
    <property type="match status" value="1"/>
</dbReference>
<proteinExistence type="inferred from homology"/>
<dbReference type="PANTHER" id="PTHR43133:SF46">
    <property type="entry name" value="RNA POLYMERASE SIGMA-70 FACTOR ECF SUBFAMILY"/>
    <property type="match status" value="1"/>
</dbReference>
<dbReference type="PANTHER" id="PTHR43133">
    <property type="entry name" value="RNA POLYMERASE ECF-TYPE SIGMA FACTO"/>
    <property type="match status" value="1"/>
</dbReference>
<protein>
    <submittedName>
        <fullName evidence="7">RNA polymerase sigma-70 factor (ECF subfamily)</fullName>
    </submittedName>
</protein>
<dbReference type="GO" id="GO:0006352">
    <property type="term" value="P:DNA-templated transcription initiation"/>
    <property type="evidence" value="ECO:0007669"/>
    <property type="project" value="InterPro"/>
</dbReference>
<evidence type="ECO:0000259" key="5">
    <source>
        <dbReference type="Pfam" id="PF04542"/>
    </source>
</evidence>
<dbReference type="InterPro" id="IPR039425">
    <property type="entry name" value="RNA_pol_sigma-70-like"/>
</dbReference>
<dbReference type="NCBIfam" id="TIGR02937">
    <property type="entry name" value="sigma70-ECF"/>
    <property type="match status" value="1"/>
</dbReference>
<comment type="caution">
    <text evidence="7">The sequence shown here is derived from an EMBL/GenBank/DDBJ whole genome shotgun (WGS) entry which is preliminary data.</text>
</comment>
<dbReference type="AlphaFoldDB" id="A0A4R2E8M1"/>
<keyword evidence="2" id="KW-0805">Transcription regulation</keyword>
<feature type="domain" description="RNA polymerase sigma-70 region 2" evidence="5">
    <location>
        <begin position="30"/>
        <end position="95"/>
    </location>
</feature>
<evidence type="ECO:0000313" key="8">
    <source>
        <dbReference type="Proteomes" id="UP000294830"/>
    </source>
</evidence>
<dbReference type="InterPro" id="IPR036388">
    <property type="entry name" value="WH-like_DNA-bd_sf"/>
</dbReference>
<dbReference type="InterPro" id="IPR007627">
    <property type="entry name" value="RNA_pol_sigma70_r2"/>
</dbReference>
<evidence type="ECO:0000256" key="2">
    <source>
        <dbReference type="ARBA" id="ARBA00023015"/>
    </source>
</evidence>
<keyword evidence="3" id="KW-0731">Sigma factor</keyword>
<dbReference type="SUPFAM" id="SSF88946">
    <property type="entry name" value="Sigma2 domain of RNA polymerase sigma factors"/>
    <property type="match status" value="1"/>
</dbReference>
<dbReference type="InterPro" id="IPR014284">
    <property type="entry name" value="RNA_pol_sigma-70_dom"/>
</dbReference>
<dbReference type="EMBL" id="SLWB01000017">
    <property type="protein sequence ID" value="TCN62932.1"/>
    <property type="molecule type" value="Genomic_DNA"/>
</dbReference>
<gene>
    <name evidence="7" type="ORF">CLV25_11771</name>
</gene>
<dbReference type="Pfam" id="PF04542">
    <property type="entry name" value="Sigma70_r2"/>
    <property type="match status" value="1"/>
</dbReference>
<keyword evidence="4" id="KW-0804">Transcription</keyword>
<dbReference type="InterPro" id="IPR013325">
    <property type="entry name" value="RNA_pol_sigma_r2"/>
</dbReference>
<dbReference type="SUPFAM" id="SSF88659">
    <property type="entry name" value="Sigma3 and sigma4 domains of RNA polymerase sigma factors"/>
    <property type="match status" value="1"/>
</dbReference>
<keyword evidence="8" id="KW-1185">Reference proteome</keyword>
<evidence type="ECO:0000313" key="7">
    <source>
        <dbReference type="EMBL" id="TCN62932.1"/>
    </source>
</evidence>
<evidence type="ECO:0000256" key="1">
    <source>
        <dbReference type="ARBA" id="ARBA00010641"/>
    </source>
</evidence>
<feature type="domain" description="RNA polymerase sigma factor 70 region 4 type 2" evidence="6">
    <location>
        <begin position="123"/>
        <end position="175"/>
    </location>
</feature>
<dbReference type="OrthoDB" id="1056775at2"/>
<dbReference type="GO" id="GO:0016987">
    <property type="term" value="F:sigma factor activity"/>
    <property type="evidence" value="ECO:0007669"/>
    <property type="project" value="UniProtKB-KW"/>
</dbReference>
<accession>A0A4R2E8M1</accession>
<organism evidence="7 8">
    <name type="scientific">Acetobacteroides hydrogenigenes</name>
    <dbReference type="NCBI Taxonomy" id="979970"/>
    <lineage>
        <taxon>Bacteria</taxon>
        <taxon>Pseudomonadati</taxon>
        <taxon>Bacteroidota</taxon>
        <taxon>Bacteroidia</taxon>
        <taxon>Bacteroidales</taxon>
        <taxon>Rikenellaceae</taxon>
        <taxon>Acetobacteroides</taxon>
    </lineage>
</organism>
<reference evidence="7 8" key="1">
    <citation type="submission" date="2019-03" db="EMBL/GenBank/DDBJ databases">
        <title>Genomic Encyclopedia of Archaeal and Bacterial Type Strains, Phase II (KMG-II): from individual species to whole genera.</title>
        <authorList>
            <person name="Goeker M."/>
        </authorList>
    </citation>
    <scope>NUCLEOTIDE SEQUENCE [LARGE SCALE GENOMIC DNA]</scope>
    <source>
        <strain evidence="7 8">RL-C</strain>
    </source>
</reference>
<dbReference type="Proteomes" id="UP000294830">
    <property type="component" value="Unassembled WGS sequence"/>
</dbReference>
<name>A0A4R2E8M1_9BACT</name>
<evidence type="ECO:0000256" key="4">
    <source>
        <dbReference type="ARBA" id="ARBA00023163"/>
    </source>
</evidence>
<dbReference type="InterPro" id="IPR013324">
    <property type="entry name" value="RNA_pol_sigma_r3/r4-like"/>
</dbReference>
<dbReference type="InterPro" id="IPR013249">
    <property type="entry name" value="RNA_pol_sigma70_r4_t2"/>
</dbReference>
<evidence type="ECO:0000259" key="6">
    <source>
        <dbReference type="Pfam" id="PF08281"/>
    </source>
</evidence>
<dbReference type="GO" id="GO:0003677">
    <property type="term" value="F:DNA binding"/>
    <property type="evidence" value="ECO:0007669"/>
    <property type="project" value="InterPro"/>
</dbReference>
<evidence type="ECO:0000256" key="3">
    <source>
        <dbReference type="ARBA" id="ARBA00023082"/>
    </source>
</evidence>
<dbReference type="Pfam" id="PF08281">
    <property type="entry name" value="Sigma70_r4_2"/>
    <property type="match status" value="1"/>
</dbReference>
<dbReference type="CDD" id="cd06171">
    <property type="entry name" value="Sigma70_r4"/>
    <property type="match status" value="1"/>
</dbReference>
<dbReference type="Gene3D" id="1.10.1740.10">
    <property type="match status" value="1"/>
</dbReference>